<evidence type="ECO:0000313" key="3">
    <source>
        <dbReference type="EMBL" id="KAK4192457.1"/>
    </source>
</evidence>
<dbReference type="Gene3D" id="3.40.50.300">
    <property type="entry name" value="P-loop containing nucleotide triphosphate hydrolases"/>
    <property type="match status" value="2"/>
</dbReference>
<dbReference type="PANTHER" id="PTHR10887:SF495">
    <property type="entry name" value="HELICASE SENATAXIN ISOFORM X1-RELATED"/>
    <property type="match status" value="1"/>
</dbReference>
<dbReference type="InterPro" id="IPR041677">
    <property type="entry name" value="DNA2/NAM7_AAA_11"/>
</dbReference>
<name>A0AAN7ANC3_9PEZI</name>
<dbReference type="GO" id="GO:0004386">
    <property type="term" value="F:helicase activity"/>
    <property type="evidence" value="ECO:0007669"/>
    <property type="project" value="InterPro"/>
</dbReference>
<dbReference type="Pfam" id="PF13086">
    <property type="entry name" value="AAA_11"/>
    <property type="match status" value="1"/>
</dbReference>
<keyword evidence="3" id="KW-0378">Hydrolase</keyword>
<evidence type="ECO:0000259" key="2">
    <source>
        <dbReference type="Pfam" id="PF13087"/>
    </source>
</evidence>
<dbReference type="Pfam" id="PF13087">
    <property type="entry name" value="AAA_12"/>
    <property type="match status" value="1"/>
</dbReference>
<dbReference type="AlphaFoldDB" id="A0AAN7ANC3"/>
<dbReference type="EMBL" id="MU864354">
    <property type="protein sequence ID" value="KAK4192457.1"/>
    <property type="molecule type" value="Genomic_DNA"/>
</dbReference>
<feature type="domain" description="DNA2/NAM7 helicase-like C-terminal" evidence="2">
    <location>
        <begin position="518"/>
        <end position="727"/>
    </location>
</feature>
<evidence type="ECO:0000313" key="4">
    <source>
        <dbReference type="Proteomes" id="UP001302126"/>
    </source>
</evidence>
<gene>
    <name evidence="3" type="ORF">QBC35DRAFT_224019</name>
</gene>
<keyword evidence="4" id="KW-1185">Reference proteome</keyword>
<organism evidence="3 4">
    <name type="scientific">Podospora australis</name>
    <dbReference type="NCBI Taxonomy" id="1536484"/>
    <lineage>
        <taxon>Eukaryota</taxon>
        <taxon>Fungi</taxon>
        <taxon>Dikarya</taxon>
        <taxon>Ascomycota</taxon>
        <taxon>Pezizomycotina</taxon>
        <taxon>Sordariomycetes</taxon>
        <taxon>Sordariomycetidae</taxon>
        <taxon>Sordariales</taxon>
        <taxon>Podosporaceae</taxon>
        <taxon>Podospora</taxon>
    </lineage>
</organism>
<reference evidence="3" key="1">
    <citation type="journal article" date="2023" name="Mol. Phylogenet. Evol.">
        <title>Genome-scale phylogeny and comparative genomics of the fungal order Sordariales.</title>
        <authorList>
            <person name="Hensen N."/>
            <person name="Bonometti L."/>
            <person name="Westerberg I."/>
            <person name="Brannstrom I.O."/>
            <person name="Guillou S."/>
            <person name="Cros-Aarteil S."/>
            <person name="Calhoun S."/>
            <person name="Haridas S."/>
            <person name="Kuo A."/>
            <person name="Mondo S."/>
            <person name="Pangilinan J."/>
            <person name="Riley R."/>
            <person name="LaButti K."/>
            <person name="Andreopoulos B."/>
            <person name="Lipzen A."/>
            <person name="Chen C."/>
            <person name="Yan M."/>
            <person name="Daum C."/>
            <person name="Ng V."/>
            <person name="Clum A."/>
            <person name="Steindorff A."/>
            <person name="Ohm R.A."/>
            <person name="Martin F."/>
            <person name="Silar P."/>
            <person name="Natvig D.O."/>
            <person name="Lalanne C."/>
            <person name="Gautier V."/>
            <person name="Ament-Velasquez S.L."/>
            <person name="Kruys A."/>
            <person name="Hutchinson M.I."/>
            <person name="Powell A.J."/>
            <person name="Barry K."/>
            <person name="Miller A.N."/>
            <person name="Grigoriev I.V."/>
            <person name="Debuchy R."/>
            <person name="Gladieux P."/>
            <person name="Hiltunen Thoren M."/>
            <person name="Johannesson H."/>
        </authorList>
    </citation>
    <scope>NUCLEOTIDE SEQUENCE</scope>
    <source>
        <strain evidence="3">PSN309</strain>
    </source>
</reference>
<evidence type="ECO:0000259" key="1">
    <source>
        <dbReference type="Pfam" id="PF13086"/>
    </source>
</evidence>
<comment type="caution">
    <text evidence="3">The sequence shown here is derived from an EMBL/GenBank/DDBJ whole genome shotgun (WGS) entry which is preliminary data.</text>
</comment>
<proteinExistence type="predicted"/>
<dbReference type="PANTHER" id="PTHR10887">
    <property type="entry name" value="DNA2/NAM7 HELICASE FAMILY"/>
    <property type="match status" value="1"/>
</dbReference>
<dbReference type="SUPFAM" id="SSF52540">
    <property type="entry name" value="P-loop containing nucleoside triphosphate hydrolases"/>
    <property type="match status" value="1"/>
</dbReference>
<protein>
    <submittedName>
        <fullName evidence="3">P-loop containing nucleoside triphosphate hydrolase protein</fullName>
    </submittedName>
</protein>
<feature type="domain" description="DNA2/NAM7 helicase helicase" evidence="1">
    <location>
        <begin position="250"/>
        <end position="504"/>
    </location>
</feature>
<dbReference type="InterPro" id="IPR045055">
    <property type="entry name" value="DNA2/NAM7-like"/>
</dbReference>
<sequence>MSRWSDGIFLGSGGSRPPLLAFTSAEEFVKRHEEATLAEFHVEAQVVEEFNNKKYWFQAWVITAPTATSPHQSFVLRVDASKHAKLMPAIGQSCMLGFAANNLEEPTWFYCRRGPEVMTMNDSWDKFMELIVNIPKDEANRLKQYLKPLLGDASWKAEAKQLRHKQHNPIAVRLRFEASASTMKGELRALNRLMNGNASQKGKDAFAYLLNFRNPRRIVDFGEIFPHMVDLKEISDPDVRRRLEESLAGFDEDQEKAYKGLRALPAATYFVPGGPGAGKTWWTLTMTALAQAGARSCRALYLLDINSAADDAADRMQGIYQTTGVNKAAVRLTGWPSGRPVEEEVLENSTVDQAQVAFGTRLECADFTEGFIRERNTHGAREETKAPNLDQAAWDLYNQYPEQYNDVTFALWRLFNNTSQEKNRATDLEYLRTTLLRLYQQVIASADFIATTPIQALRLFGVFRPDLVIFDECAHARESNTMISVAYFEPKAWLFVGDHRQTEPYTAGQDHQFVQQLRVSTMERADANGAANNQLLVNHRAYGGLERMASSIFYGGAMRSDKSGDELFPPSVCHLRNWLKSLTTGKRVSGTLRTPRLIVDFGRADTKPDGTSTWNPTHFEFVMDQVEALMMDPQFLDVGGKRKGNVIILSPYKAAVNKYLGAVNQLKGKKLKQRVLVRTVDTAQGQEADVVFLDMVNKYATTHTENPKRLCVATTRARQAEIIVMSKEMKNSRDGRLASKIWSACEKGNGQIVHM</sequence>
<dbReference type="Proteomes" id="UP001302126">
    <property type="component" value="Unassembled WGS sequence"/>
</dbReference>
<accession>A0AAN7ANC3</accession>
<reference evidence="3" key="2">
    <citation type="submission" date="2023-05" db="EMBL/GenBank/DDBJ databases">
        <authorList>
            <consortium name="Lawrence Berkeley National Laboratory"/>
            <person name="Steindorff A."/>
            <person name="Hensen N."/>
            <person name="Bonometti L."/>
            <person name="Westerberg I."/>
            <person name="Brannstrom I.O."/>
            <person name="Guillou S."/>
            <person name="Cros-Aarteil S."/>
            <person name="Calhoun S."/>
            <person name="Haridas S."/>
            <person name="Kuo A."/>
            <person name="Mondo S."/>
            <person name="Pangilinan J."/>
            <person name="Riley R."/>
            <person name="Labutti K."/>
            <person name="Andreopoulos B."/>
            <person name="Lipzen A."/>
            <person name="Chen C."/>
            <person name="Yanf M."/>
            <person name="Daum C."/>
            <person name="Ng V."/>
            <person name="Clum A."/>
            <person name="Ohm R."/>
            <person name="Martin F."/>
            <person name="Silar P."/>
            <person name="Natvig D."/>
            <person name="Lalanne C."/>
            <person name="Gautier V."/>
            <person name="Ament-Velasquez S.L."/>
            <person name="Kruys A."/>
            <person name="Hutchinson M.I."/>
            <person name="Powell A.J."/>
            <person name="Barry K."/>
            <person name="Miller A.N."/>
            <person name="Grigoriev I.V."/>
            <person name="Debuchy R."/>
            <person name="Gladieux P."/>
            <person name="Thoren M.H."/>
            <person name="Johannesson H."/>
        </authorList>
    </citation>
    <scope>NUCLEOTIDE SEQUENCE</scope>
    <source>
        <strain evidence="3">PSN309</strain>
    </source>
</reference>
<dbReference type="InterPro" id="IPR027417">
    <property type="entry name" value="P-loop_NTPase"/>
</dbReference>
<dbReference type="GO" id="GO:0016787">
    <property type="term" value="F:hydrolase activity"/>
    <property type="evidence" value="ECO:0007669"/>
    <property type="project" value="UniProtKB-KW"/>
</dbReference>
<dbReference type="InterPro" id="IPR041679">
    <property type="entry name" value="DNA2/NAM7-like_C"/>
</dbReference>